<dbReference type="Gene3D" id="2.60.40.4070">
    <property type="match status" value="1"/>
</dbReference>
<sequence length="259" mass="28046">GYGVFLNGADGLEFTYPTGGGFSRNMSASLEEYKVATRTDNVGITGESHLFIIESIEGAQVGDQLRAYDNNDKLVGSINIVQEHLSGDHVIDLVVHKEVDLGAYGGPVIDGCSNSLITLKLYNAVEDTEYNVSTDSSGSCSDSDIDEMSVLGKALVGEEDIILTSFTLQQNYPNPFNPTTTINFNVQVDGIVTLKIYDITGRLVKTLVNNEFKSAGNAKGYDVMWDGTDNFGVGVSAGLYLYNVRTADKSVTKKMIYMK</sequence>
<accession>A0A382LCM4</accession>
<dbReference type="InterPro" id="IPR026444">
    <property type="entry name" value="Secre_tail"/>
</dbReference>
<feature type="domain" description="Secretion system C-terminal sorting" evidence="1">
    <location>
        <begin position="172"/>
        <end position="256"/>
    </location>
</feature>
<protein>
    <recommendedName>
        <fullName evidence="1">Secretion system C-terminal sorting domain-containing protein</fullName>
    </recommendedName>
</protein>
<dbReference type="Pfam" id="PF18962">
    <property type="entry name" value="Por_Secre_tail"/>
    <property type="match status" value="1"/>
</dbReference>
<feature type="non-terminal residue" evidence="2">
    <location>
        <position position="1"/>
    </location>
</feature>
<evidence type="ECO:0000313" key="2">
    <source>
        <dbReference type="EMBL" id="SVC34400.1"/>
    </source>
</evidence>
<dbReference type="EMBL" id="UINC01086177">
    <property type="protein sequence ID" value="SVC34400.1"/>
    <property type="molecule type" value="Genomic_DNA"/>
</dbReference>
<gene>
    <name evidence="2" type="ORF">METZ01_LOCUS287254</name>
</gene>
<name>A0A382LCM4_9ZZZZ</name>
<proteinExistence type="predicted"/>
<dbReference type="AlphaFoldDB" id="A0A382LCM4"/>
<dbReference type="NCBIfam" id="TIGR04183">
    <property type="entry name" value="Por_Secre_tail"/>
    <property type="match status" value="1"/>
</dbReference>
<evidence type="ECO:0000259" key="1">
    <source>
        <dbReference type="Pfam" id="PF18962"/>
    </source>
</evidence>
<reference evidence="2" key="1">
    <citation type="submission" date="2018-05" db="EMBL/GenBank/DDBJ databases">
        <authorList>
            <person name="Lanie J.A."/>
            <person name="Ng W.-L."/>
            <person name="Kazmierczak K.M."/>
            <person name="Andrzejewski T.M."/>
            <person name="Davidsen T.M."/>
            <person name="Wayne K.J."/>
            <person name="Tettelin H."/>
            <person name="Glass J.I."/>
            <person name="Rusch D."/>
            <person name="Podicherti R."/>
            <person name="Tsui H.-C.T."/>
            <person name="Winkler M.E."/>
        </authorList>
    </citation>
    <scope>NUCLEOTIDE SEQUENCE</scope>
</reference>
<organism evidence="2">
    <name type="scientific">marine metagenome</name>
    <dbReference type="NCBI Taxonomy" id="408172"/>
    <lineage>
        <taxon>unclassified sequences</taxon>
        <taxon>metagenomes</taxon>
        <taxon>ecological metagenomes</taxon>
    </lineage>
</organism>